<sequence>MKIAAIIVTIIAGMALIGYTFLGGFQKIPFSHTTIEGYILAGIPYKGKATDQKFRELFEKVNIDHKAGKIKGTLAAIYYDTPGADKGKVDAVIGTLVPDSLASLPASYKYMYLAGTQAVRAEITSHPAVAPAPDKLKQKLMEYAWENKLKPQNIVIEKYINERNLQIEIPVKTN</sequence>
<dbReference type="RefSeq" id="WP_162443126.1">
    <property type="nucleotide sequence ID" value="NZ_CP048222.1"/>
</dbReference>
<evidence type="ECO:0000256" key="1">
    <source>
        <dbReference type="SAM" id="Phobius"/>
    </source>
</evidence>
<keyword evidence="1" id="KW-0472">Membrane</keyword>
<proteinExistence type="predicted"/>
<evidence type="ECO:0000313" key="2">
    <source>
        <dbReference type="EMBL" id="QHT67083.1"/>
    </source>
</evidence>
<evidence type="ECO:0000313" key="3">
    <source>
        <dbReference type="Proteomes" id="UP000480178"/>
    </source>
</evidence>
<accession>A0A6C0GH66</accession>
<dbReference type="KEGG" id="rhoz:GXP67_10700"/>
<keyword evidence="3" id="KW-1185">Reference proteome</keyword>
<evidence type="ECO:0008006" key="4">
    <source>
        <dbReference type="Google" id="ProtNLM"/>
    </source>
</evidence>
<gene>
    <name evidence="2" type="ORF">GXP67_10700</name>
</gene>
<name>A0A6C0GH66_9BACT</name>
<dbReference type="Proteomes" id="UP000480178">
    <property type="component" value="Chromosome"/>
</dbReference>
<dbReference type="EMBL" id="CP048222">
    <property type="protein sequence ID" value="QHT67083.1"/>
    <property type="molecule type" value="Genomic_DNA"/>
</dbReference>
<reference evidence="2 3" key="1">
    <citation type="submission" date="2020-01" db="EMBL/GenBank/DDBJ databases">
        <authorList>
            <person name="Kim M.K."/>
        </authorList>
    </citation>
    <scope>NUCLEOTIDE SEQUENCE [LARGE SCALE GENOMIC DNA]</scope>
    <source>
        <strain evidence="2 3">172606-1</strain>
    </source>
</reference>
<protein>
    <recommendedName>
        <fullName evidence="4">GyrI-like domain-containing protein</fullName>
    </recommendedName>
</protein>
<keyword evidence="1" id="KW-1133">Transmembrane helix</keyword>
<organism evidence="2 3">
    <name type="scientific">Rhodocytophaga rosea</name>
    <dbReference type="NCBI Taxonomy" id="2704465"/>
    <lineage>
        <taxon>Bacteria</taxon>
        <taxon>Pseudomonadati</taxon>
        <taxon>Bacteroidota</taxon>
        <taxon>Cytophagia</taxon>
        <taxon>Cytophagales</taxon>
        <taxon>Rhodocytophagaceae</taxon>
        <taxon>Rhodocytophaga</taxon>
    </lineage>
</organism>
<feature type="transmembrane region" description="Helical" evidence="1">
    <location>
        <begin position="6"/>
        <end position="25"/>
    </location>
</feature>
<dbReference type="AlphaFoldDB" id="A0A6C0GH66"/>
<keyword evidence="1" id="KW-0812">Transmembrane</keyword>